<accession>A0A022QKG5</accession>
<keyword evidence="2" id="KW-1185">Reference proteome</keyword>
<dbReference type="EMBL" id="KI631268">
    <property type="protein sequence ID" value="EYU29212.1"/>
    <property type="molecule type" value="Genomic_DNA"/>
</dbReference>
<protein>
    <submittedName>
        <fullName evidence="1">Uncharacterized protein</fullName>
    </submittedName>
</protein>
<evidence type="ECO:0000313" key="1">
    <source>
        <dbReference type="EMBL" id="EYU29212.1"/>
    </source>
</evidence>
<proteinExistence type="predicted"/>
<feature type="non-terminal residue" evidence="1">
    <location>
        <position position="14"/>
    </location>
</feature>
<reference evidence="1 2" key="1">
    <citation type="journal article" date="2013" name="Proc. Natl. Acad. Sci. U.S.A.">
        <title>Fine-scale variation in meiotic recombination in Mimulus inferred from population shotgun sequencing.</title>
        <authorList>
            <person name="Hellsten U."/>
            <person name="Wright K.M."/>
            <person name="Jenkins J."/>
            <person name="Shu S."/>
            <person name="Yuan Y."/>
            <person name="Wessler S.R."/>
            <person name="Schmutz J."/>
            <person name="Willis J.H."/>
            <person name="Rokhsar D.S."/>
        </authorList>
    </citation>
    <scope>NUCLEOTIDE SEQUENCE [LARGE SCALE GENOMIC DNA]</scope>
    <source>
        <strain evidence="2">cv. DUN x IM62</strain>
    </source>
</reference>
<name>A0A022QKG5_ERYGU</name>
<organism evidence="1 2">
    <name type="scientific">Erythranthe guttata</name>
    <name type="common">Yellow monkey flower</name>
    <name type="synonym">Mimulus guttatus</name>
    <dbReference type="NCBI Taxonomy" id="4155"/>
    <lineage>
        <taxon>Eukaryota</taxon>
        <taxon>Viridiplantae</taxon>
        <taxon>Streptophyta</taxon>
        <taxon>Embryophyta</taxon>
        <taxon>Tracheophyta</taxon>
        <taxon>Spermatophyta</taxon>
        <taxon>Magnoliopsida</taxon>
        <taxon>eudicotyledons</taxon>
        <taxon>Gunneridae</taxon>
        <taxon>Pentapetalae</taxon>
        <taxon>asterids</taxon>
        <taxon>lamiids</taxon>
        <taxon>Lamiales</taxon>
        <taxon>Phrymaceae</taxon>
        <taxon>Erythranthe</taxon>
    </lineage>
</organism>
<evidence type="ECO:0000313" key="2">
    <source>
        <dbReference type="Proteomes" id="UP000030748"/>
    </source>
</evidence>
<dbReference type="Proteomes" id="UP000030748">
    <property type="component" value="Unassembled WGS sequence"/>
</dbReference>
<sequence length="14" mass="1650">MPFETLADSIRELQ</sequence>
<gene>
    <name evidence="1" type="ORF">MIMGU_mgv1a0147862mg</name>
</gene>